<feature type="domain" description="F-box" evidence="3">
    <location>
        <begin position="123"/>
        <end position="172"/>
    </location>
</feature>
<name>A0AAN6UXG1_9PEZI</name>
<dbReference type="Proteomes" id="UP001302676">
    <property type="component" value="Unassembled WGS sequence"/>
</dbReference>
<dbReference type="EMBL" id="MU853656">
    <property type="protein sequence ID" value="KAK4139621.1"/>
    <property type="molecule type" value="Genomic_DNA"/>
</dbReference>
<gene>
    <name evidence="4" type="ORF">C8A04DRAFT_15706</name>
</gene>
<feature type="transmembrane region" description="Helical" evidence="2">
    <location>
        <begin position="269"/>
        <end position="295"/>
    </location>
</feature>
<keyword evidence="2" id="KW-1133">Transmembrane helix</keyword>
<dbReference type="Gene3D" id="1.20.1280.50">
    <property type="match status" value="1"/>
</dbReference>
<sequence length="436" mass="48284">MAPVPDEVEPPPLPTGSDGASTPQIPLPALVQPPSPSLPDPVVTQGSNFIHGLIGLSPGGFSETVRNSISSLARRDHDATAVDVVHLKPDSTSADVGAGALLTRSKSKGPLSMGLPPAPEPRPRHLLALPHEILLLIILRLDFADIVRLRKTCKALHSLASPQQIRRLFGPVQLRLQLLGHCKNCLLYDPFRSRLLQPTVADHGYPLASCCLDCAVKDRDPRIRVGKRINLANMDTVWVCRWCGFPIVEGGAFGCEQMHRFCYKRYNDALFVFFLLGWLQLGLGIVAAALAWRYFRDDILVFAPTVTNFLLLWICLGFIICRGNVWRTYHFTLVLEFLILGLWIPPIYSIAAGIAKSPDAHVEKSTKATLAMFALNTLFRLLNLIGNILLLGRLDTTSRNRSAIPAWRRPLHSLATALVMWTYPQSLEQKLPPDFL</sequence>
<keyword evidence="5" id="KW-1185">Reference proteome</keyword>
<keyword evidence="2" id="KW-0812">Transmembrane</keyword>
<evidence type="ECO:0000313" key="5">
    <source>
        <dbReference type="Proteomes" id="UP001302676"/>
    </source>
</evidence>
<dbReference type="Pfam" id="PF12937">
    <property type="entry name" value="F-box-like"/>
    <property type="match status" value="1"/>
</dbReference>
<dbReference type="InterPro" id="IPR001810">
    <property type="entry name" value="F-box_dom"/>
</dbReference>
<dbReference type="InterPro" id="IPR036047">
    <property type="entry name" value="F-box-like_dom_sf"/>
</dbReference>
<feature type="region of interest" description="Disordered" evidence="1">
    <location>
        <begin position="1"/>
        <end position="39"/>
    </location>
</feature>
<feature type="transmembrane region" description="Helical" evidence="2">
    <location>
        <begin position="301"/>
        <end position="321"/>
    </location>
</feature>
<reference evidence="4" key="1">
    <citation type="journal article" date="2023" name="Mol. Phylogenet. Evol.">
        <title>Genome-scale phylogeny and comparative genomics of the fungal order Sordariales.</title>
        <authorList>
            <person name="Hensen N."/>
            <person name="Bonometti L."/>
            <person name="Westerberg I."/>
            <person name="Brannstrom I.O."/>
            <person name="Guillou S."/>
            <person name="Cros-Aarteil S."/>
            <person name="Calhoun S."/>
            <person name="Haridas S."/>
            <person name="Kuo A."/>
            <person name="Mondo S."/>
            <person name="Pangilinan J."/>
            <person name="Riley R."/>
            <person name="LaButti K."/>
            <person name="Andreopoulos B."/>
            <person name="Lipzen A."/>
            <person name="Chen C."/>
            <person name="Yan M."/>
            <person name="Daum C."/>
            <person name="Ng V."/>
            <person name="Clum A."/>
            <person name="Steindorff A."/>
            <person name="Ohm R.A."/>
            <person name="Martin F."/>
            <person name="Silar P."/>
            <person name="Natvig D.O."/>
            <person name="Lalanne C."/>
            <person name="Gautier V."/>
            <person name="Ament-Velasquez S.L."/>
            <person name="Kruys A."/>
            <person name="Hutchinson M.I."/>
            <person name="Powell A.J."/>
            <person name="Barry K."/>
            <person name="Miller A.N."/>
            <person name="Grigoriev I.V."/>
            <person name="Debuchy R."/>
            <person name="Gladieux P."/>
            <person name="Hiltunen Thoren M."/>
            <person name="Johannesson H."/>
        </authorList>
    </citation>
    <scope>NUCLEOTIDE SEQUENCE</scope>
    <source>
        <strain evidence="4">CBS 141.50</strain>
    </source>
</reference>
<reference evidence="4" key="2">
    <citation type="submission" date="2023-05" db="EMBL/GenBank/DDBJ databases">
        <authorList>
            <consortium name="Lawrence Berkeley National Laboratory"/>
            <person name="Steindorff A."/>
            <person name="Hensen N."/>
            <person name="Bonometti L."/>
            <person name="Westerberg I."/>
            <person name="Brannstrom I.O."/>
            <person name="Guillou S."/>
            <person name="Cros-Aarteil S."/>
            <person name="Calhoun S."/>
            <person name="Haridas S."/>
            <person name="Kuo A."/>
            <person name="Mondo S."/>
            <person name="Pangilinan J."/>
            <person name="Riley R."/>
            <person name="Labutti K."/>
            <person name="Andreopoulos B."/>
            <person name="Lipzen A."/>
            <person name="Chen C."/>
            <person name="Yanf M."/>
            <person name="Daum C."/>
            <person name="Ng V."/>
            <person name="Clum A."/>
            <person name="Ohm R."/>
            <person name="Martin F."/>
            <person name="Silar P."/>
            <person name="Natvig D."/>
            <person name="Lalanne C."/>
            <person name="Gautier V."/>
            <person name="Ament-Velasquez S.L."/>
            <person name="Kruys A."/>
            <person name="Hutchinson M.I."/>
            <person name="Powell A.J."/>
            <person name="Barry K."/>
            <person name="Miller A.N."/>
            <person name="Grigoriev I.V."/>
            <person name="Debuchy R."/>
            <person name="Gladieux P."/>
            <person name="Thoren M.H."/>
            <person name="Johannesson H."/>
        </authorList>
    </citation>
    <scope>NUCLEOTIDE SEQUENCE</scope>
    <source>
        <strain evidence="4">CBS 141.50</strain>
    </source>
</reference>
<feature type="transmembrane region" description="Helical" evidence="2">
    <location>
        <begin position="370"/>
        <end position="391"/>
    </location>
</feature>
<dbReference type="SMART" id="SM00256">
    <property type="entry name" value="FBOX"/>
    <property type="match status" value="1"/>
</dbReference>
<organism evidence="4 5">
    <name type="scientific">Dichotomopilus funicola</name>
    <dbReference type="NCBI Taxonomy" id="1934379"/>
    <lineage>
        <taxon>Eukaryota</taxon>
        <taxon>Fungi</taxon>
        <taxon>Dikarya</taxon>
        <taxon>Ascomycota</taxon>
        <taxon>Pezizomycotina</taxon>
        <taxon>Sordariomycetes</taxon>
        <taxon>Sordariomycetidae</taxon>
        <taxon>Sordariales</taxon>
        <taxon>Chaetomiaceae</taxon>
        <taxon>Dichotomopilus</taxon>
    </lineage>
</organism>
<dbReference type="PROSITE" id="PS50181">
    <property type="entry name" value="FBOX"/>
    <property type="match status" value="1"/>
</dbReference>
<evidence type="ECO:0000313" key="4">
    <source>
        <dbReference type="EMBL" id="KAK4139621.1"/>
    </source>
</evidence>
<evidence type="ECO:0000256" key="2">
    <source>
        <dbReference type="SAM" id="Phobius"/>
    </source>
</evidence>
<dbReference type="AlphaFoldDB" id="A0AAN6UXG1"/>
<proteinExistence type="predicted"/>
<keyword evidence="2" id="KW-0472">Membrane</keyword>
<dbReference type="SUPFAM" id="SSF81383">
    <property type="entry name" value="F-box domain"/>
    <property type="match status" value="1"/>
</dbReference>
<protein>
    <recommendedName>
        <fullName evidence="3">F-box domain-containing protein</fullName>
    </recommendedName>
</protein>
<comment type="caution">
    <text evidence="4">The sequence shown here is derived from an EMBL/GenBank/DDBJ whole genome shotgun (WGS) entry which is preliminary data.</text>
</comment>
<feature type="transmembrane region" description="Helical" evidence="2">
    <location>
        <begin position="333"/>
        <end position="355"/>
    </location>
</feature>
<evidence type="ECO:0000256" key="1">
    <source>
        <dbReference type="SAM" id="MobiDB-lite"/>
    </source>
</evidence>
<dbReference type="RefSeq" id="XP_062632992.1">
    <property type="nucleotide sequence ID" value="XM_062778591.1"/>
</dbReference>
<evidence type="ECO:0000259" key="3">
    <source>
        <dbReference type="PROSITE" id="PS50181"/>
    </source>
</evidence>
<dbReference type="GeneID" id="87815204"/>
<accession>A0AAN6UXG1</accession>